<proteinExistence type="predicted"/>
<dbReference type="EMBL" id="JBBKAM010000002">
    <property type="protein sequence ID" value="MEJ8640248.1"/>
    <property type="molecule type" value="Genomic_DNA"/>
</dbReference>
<evidence type="ECO:0000313" key="2">
    <source>
        <dbReference type="Proteomes" id="UP001382904"/>
    </source>
</evidence>
<evidence type="ECO:0000313" key="1">
    <source>
        <dbReference type="EMBL" id="MEJ8640248.1"/>
    </source>
</evidence>
<protein>
    <submittedName>
        <fullName evidence="1">DUF6228 family protein</fullName>
    </submittedName>
</protein>
<accession>A0ABU8TXA2</accession>
<reference evidence="1 2" key="1">
    <citation type="submission" date="2024-03" db="EMBL/GenBank/DDBJ databases">
        <title>Novel Streptomyces species of biotechnological and ecological value are a feature of Machair soil.</title>
        <authorList>
            <person name="Prole J.R."/>
            <person name="Goodfellow M."/>
            <person name="Allenby N."/>
            <person name="Ward A.C."/>
        </authorList>
    </citation>
    <scope>NUCLEOTIDE SEQUENCE [LARGE SCALE GENOMIC DNA]</scope>
    <source>
        <strain evidence="1 2">MS1.HAVA.3</strain>
    </source>
</reference>
<keyword evidence="2" id="KW-1185">Reference proteome</keyword>
<dbReference type="InterPro" id="IPR046196">
    <property type="entry name" value="DUF6228"/>
</dbReference>
<organism evidence="1 2">
    <name type="scientific">Streptomyces caledonius</name>
    <dbReference type="NCBI Taxonomy" id="3134107"/>
    <lineage>
        <taxon>Bacteria</taxon>
        <taxon>Bacillati</taxon>
        <taxon>Actinomycetota</taxon>
        <taxon>Actinomycetes</taxon>
        <taxon>Kitasatosporales</taxon>
        <taxon>Streptomycetaceae</taxon>
        <taxon>Streptomyces</taxon>
    </lineage>
</organism>
<name>A0ABU8TXA2_9ACTN</name>
<gene>
    <name evidence="1" type="ORF">WKI68_00120</name>
</gene>
<dbReference type="Proteomes" id="UP001382904">
    <property type="component" value="Unassembled WGS sequence"/>
</dbReference>
<dbReference type="Pfam" id="PF19739">
    <property type="entry name" value="DUF6228"/>
    <property type="match status" value="1"/>
</dbReference>
<sequence length="161" mass="17800">MSLFEVSAEWSELVVRSPATPSTYVRLSDWVRVDEHEVAFAVEAVADGLRAQLDSVSVSVWDRAGDLTEFLDGLAGDFRGWEGERAWVTNRLVLTATFHAGGHVRLRWGLRSGMFAEDPWECSVTTTVEAGEQMSRVASDVRSFLHQGSPQGHPRARALLA</sequence>
<comment type="caution">
    <text evidence="1">The sequence shown here is derived from an EMBL/GenBank/DDBJ whole genome shotgun (WGS) entry which is preliminary data.</text>
</comment>